<organism evidence="1 2">
    <name type="scientific">Dacryopinax primogenitus (strain DJM 731)</name>
    <name type="common">Brown rot fungus</name>
    <dbReference type="NCBI Taxonomy" id="1858805"/>
    <lineage>
        <taxon>Eukaryota</taxon>
        <taxon>Fungi</taxon>
        <taxon>Dikarya</taxon>
        <taxon>Basidiomycota</taxon>
        <taxon>Agaricomycotina</taxon>
        <taxon>Dacrymycetes</taxon>
        <taxon>Dacrymycetales</taxon>
        <taxon>Dacrymycetaceae</taxon>
        <taxon>Dacryopinax</taxon>
    </lineage>
</organism>
<dbReference type="InterPro" id="IPR032675">
    <property type="entry name" value="LRR_dom_sf"/>
</dbReference>
<dbReference type="HOGENOM" id="CLU_021164_0_3_1"/>
<dbReference type="GeneID" id="63683244"/>
<dbReference type="Proteomes" id="UP000030653">
    <property type="component" value="Unassembled WGS sequence"/>
</dbReference>
<evidence type="ECO:0008006" key="3">
    <source>
        <dbReference type="Google" id="ProtNLM"/>
    </source>
</evidence>
<sequence>MTPHPVLSIPELVQEIFQHLESDHTALGRLASVCRDFWQPACEVHWRKVYGVERLLKLLPEEYQVELRECSGWAFRIPSEQDTERVRLYAAFIQEVVIHPGRPPYARGDVLNPRRTLERRGLPMLMLLRPFGPAFPNLVRLHAISETDDSLCTLSRLLSPTLRSLYIHTIQGDNFMVGHFLRAIPVNAPSLQTLEVEALGALSKESEASLLQAARHVSKLSLQAVNPSDAFFRNLAQNNRLRSLVVEFTLARTSPIEVWRPGTFDLLEEFEGEALSAPRTLRLLRAMDMPQLQRLKLTIGTVPRDEVAQEEAHHQPAEPRSVHLIMEKIASFVQLRTLRIVLPNLDDHRLTLSAAIFLPLAACKRLQLFQLIDRSEEEGFDSVFVAWDDQHLMTLLDSWPELHTLHLECSNAQAPRTQLTPGVLLSMAERCPQLRSVRMPIDMTSVGSETCTYPPASNNMYRFTLEASTTIANEVAVTDLIHDLWPLVNVSAWKPIAGPVADDVTRFADLYRRLYSV</sequence>
<proteinExistence type="predicted"/>
<dbReference type="SUPFAM" id="SSF52047">
    <property type="entry name" value="RNI-like"/>
    <property type="match status" value="1"/>
</dbReference>
<dbReference type="OMA" id="YEMATIT"/>
<dbReference type="STRING" id="1858805.M5G6M2"/>
<evidence type="ECO:0000313" key="1">
    <source>
        <dbReference type="EMBL" id="EJU03855.1"/>
    </source>
</evidence>
<reference evidence="1 2" key="1">
    <citation type="journal article" date="2012" name="Science">
        <title>The Paleozoic origin of enzymatic lignin decomposition reconstructed from 31 fungal genomes.</title>
        <authorList>
            <person name="Floudas D."/>
            <person name="Binder M."/>
            <person name="Riley R."/>
            <person name="Barry K."/>
            <person name="Blanchette R.A."/>
            <person name="Henrissat B."/>
            <person name="Martinez A.T."/>
            <person name="Otillar R."/>
            <person name="Spatafora J.W."/>
            <person name="Yadav J.S."/>
            <person name="Aerts A."/>
            <person name="Benoit I."/>
            <person name="Boyd A."/>
            <person name="Carlson A."/>
            <person name="Copeland A."/>
            <person name="Coutinho P.M."/>
            <person name="de Vries R.P."/>
            <person name="Ferreira P."/>
            <person name="Findley K."/>
            <person name="Foster B."/>
            <person name="Gaskell J."/>
            <person name="Glotzer D."/>
            <person name="Gorecki P."/>
            <person name="Heitman J."/>
            <person name="Hesse C."/>
            <person name="Hori C."/>
            <person name="Igarashi K."/>
            <person name="Jurgens J.A."/>
            <person name="Kallen N."/>
            <person name="Kersten P."/>
            <person name="Kohler A."/>
            <person name="Kuees U."/>
            <person name="Kumar T.K.A."/>
            <person name="Kuo A."/>
            <person name="LaButti K."/>
            <person name="Larrondo L.F."/>
            <person name="Lindquist E."/>
            <person name="Ling A."/>
            <person name="Lombard V."/>
            <person name="Lucas S."/>
            <person name="Lundell T."/>
            <person name="Martin R."/>
            <person name="McLaughlin D.J."/>
            <person name="Morgenstern I."/>
            <person name="Morin E."/>
            <person name="Murat C."/>
            <person name="Nagy L.G."/>
            <person name="Nolan M."/>
            <person name="Ohm R.A."/>
            <person name="Patyshakuliyeva A."/>
            <person name="Rokas A."/>
            <person name="Ruiz-Duenas F.J."/>
            <person name="Sabat G."/>
            <person name="Salamov A."/>
            <person name="Samejima M."/>
            <person name="Schmutz J."/>
            <person name="Slot J.C."/>
            <person name="St John F."/>
            <person name="Stenlid J."/>
            <person name="Sun H."/>
            <person name="Sun S."/>
            <person name="Syed K."/>
            <person name="Tsang A."/>
            <person name="Wiebenga A."/>
            <person name="Young D."/>
            <person name="Pisabarro A."/>
            <person name="Eastwood D.C."/>
            <person name="Martin F."/>
            <person name="Cullen D."/>
            <person name="Grigoriev I.V."/>
            <person name="Hibbett D.S."/>
        </authorList>
    </citation>
    <scope>NUCLEOTIDE SEQUENCE [LARGE SCALE GENOMIC DNA]</scope>
    <source>
        <strain evidence="1 2">DJM-731 SS1</strain>
    </source>
</reference>
<dbReference type="RefSeq" id="XP_040630749.1">
    <property type="nucleotide sequence ID" value="XM_040768182.1"/>
</dbReference>
<dbReference type="Gene3D" id="3.80.10.10">
    <property type="entry name" value="Ribonuclease Inhibitor"/>
    <property type="match status" value="1"/>
</dbReference>
<evidence type="ECO:0000313" key="2">
    <source>
        <dbReference type="Proteomes" id="UP000030653"/>
    </source>
</evidence>
<accession>M5G6M2</accession>
<gene>
    <name evidence="1" type="ORF">DACRYDRAFT_106013</name>
</gene>
<name>M5G6M2_DACPD</name>
<dbReference type="OrthoDB" id="3543113at2759"/>
<dbReference type="EMBL" id="JH795859">
    <property type="protein sequence ID" value="EJU03855.1"/>
    <property type="molecule type" value="Genomic_DNA"/>
</dbReference>
<keyword evidence="2" id="KW-1185">Reference proteome</keyword>
<dbReference type="AlphaFoldDB" id="M5G6M2"/>
<protein>
    <recommendedName>
        <fullName evidence="3">F-box domain-containing protein</fullName>
    </recommendedName>
</protein>